<gene>
    <name evidence="1" type="ORF">SAMN05216188_13071</name>
</gene>
<evidence type="ECO:0000313" key="2">
    <source>
        <dbReference type="Proteomes" id="UP000199352"/>
    </source>
</evidence>
<dbReference type="EMBL" id="FOFR01000030">
    <property type="protein sequence ID" value="SES28740.1"/>
    <property type="molecule type" value="Genomic_DNA"/>
</dbReference>
<sequence length="39" mass="4225">MDSVSNWFHRQAMLGMGGGVRFKPGRGRSVTASAWAIMA</sequence>
<dbReference type="AlphaFoldDB" id="A0A1H9W464"/>
<name>A0A1H9W464_9PSEU</name>
<dbReference type="Proteomes" id="UP000199352">
    <property type="component" value="Unassembled WGS sequence"/>
</dbReference>
<organism evidence="1 2">
    <name type="scientific">Lentzea xinjiangensis</name>
    <dbReference type="NCBI Taxonomy" id="402600"/>
    <lineage>
        <taxon>Bacteria</taxon>
        <taxon>Bacillati</taxon>
        <taxon>Actinomycetota</taxon>
        <taxon>Actinomycetes</taxon>
        <taxon>Pseudonocardiales</taxon>
        <taxon>Pseudonocardiaceae</taxon>
        <taxon>Lentzea</taxon>
    </lineage>
</organism>
<keyword evidence="2" id="KW-1185">Reference proteome</keyword>
<protein>
    <submittedName>
        <fullName evidence="1">Uncharacterized protein</fullName>
    </submittedName>
</protein>
<dbReference type="STRING" id="402600.SAMN05216188_13071"/>
<accession>A0A1H9W464</accession>
<evidence type="ECO:0000313" key="1">
    <source>
        <dbReference type="EMBL" id="SES28740.1"/>
    </source>
</evidence>
<proteinExistence type="predicted"/>
<reference evidence="2" key="1">
    <citation type="submission" date="2016-10" db="EMBL/GenBank/DDBJ databases">
        <authorList>
            <person name="Varghese N."/>
            <person name="Submissions S."/>
        </authorList>
    </citation>
    <scope>NUCLEOTIDE SEQUENCE [LARGE SCALE GENOMIC DNA]</scope>
    <source>
        <strain evidence="2">CGMCC 4.3525</strain>
    </source>
</reference>